<dbReference type="Pfam" id="PF01228">
    <property type="entry name" value="Gly_radical"/>
    <property type="match status" value="1"/>
</dbReference>
<comment type="pathway">
    <text evidence="12">Fermentation; pyruvate fermentation; formate from pyruvate: step 1/1.</text>
</comment>
<keyword evidence="6 12" id="KW-0119">Carbohydrate metabolism</keyword>
<dbReference type="EMBL" id="SNYQ01000001">
    <property type="protein sequence ID" value="TDQ59561.1"/>
    <property type="molecule type" value="Genomic_DNA"/>
</dbReference>
<feature type="modified residue" description="Glycine radical" evidence="10 11">
    <location>
        <position position="745"/>
    </location>
</feature>
<evidence type="ECO:0000256" key="4">
    <source>
        <dbReference type="ARBA" id="ARBA00022679"/>
    </source>
</evidence>
<evidence type="ECO:0000256" key="6">
    <source>
        <dbReference type="ARBA" id="ARBA00023277"/>
    </source>
</evidence>
<feature type="active site" description="Cysteine radical intermediate" evidence="9">
    <location>
        <position position="420"/>
    </location>
</feature>
<dbReference type="EC" id="2.3.1.54" evidence="12"/>
<dbReference type="AlphaFoldDB" id="A0A4R6VFM3"/>
<dbReference type="GO" id="GO:0006006">
    <property type="term" value="P:glucose metabolic process"/>
    <property type="evidence" value="ECO:0007669"/>
    <property type="project" value="UniProtKB-UniRule"/>
</dbReference>
<dbReference type="GO" id="GO:0008861">
    <property type="term" value="F:formate C-acetyltransferase activity"/>
    <property type="evidence" value="ECO:0007669"/>
    <property type="project" value="UniProtKB-UniRule"/>
</dbReference>
<dbReference type="UniPathway" id="UPA00920">
    <property type="reaction ID" value="UER00891"/>
</dbReference>
<dbReference type="GO" id="GO:0005829">
    <property type="term" value="C:cytosol"/>
    <property type="evidence" value="ECO:0007669"/>
    <property type="project" value="TreeGrafter"/>
</dbReference>
<reference evidence="15 16" key="1">
    <citation type="submission" date="2019-03" db="EMBL/GenBank/DDBJ databases">
        <title>Genomic Encyclopedia of Type Strains, Phase IV (KMG-IV): sequencing the most valuable type-strain genomes for metagenomic binning, comparative biology and taxonomic classification.</title>
        <authorList>
            <person name="Goeker M."/>
        </authorList>
    </citation>
    <scope>NUCLEOTIDE SEQUENCE [LARGE SCALE GENOMIC DNA]</scope>
    <source>
        <strain evidence="15 16">DSM 28403</strain>
    </source>
</reference>
<comment type="caution">
    <text evidence="15">The sequence shown here is derived from an EMBL/GenBank/DDBJ whole genome shotgun (WGS) entry which is preliminary data.</text>
</comment>
<accession>A0A4R6VFM3</accession>
<feature type="active site" description="S-acetylcysteine intermediate" evidence="9">
    <location>
        <position position="419"/>
    </location>
</feature>
<evidence type="ECO:0000313" key="16">
    <source>
        <dbReference type="Proteomes" id="UP000295657"/>
    </source>
</evidence>
<dbReference type="PROSITE" id="PS51149">
    <property type="entry name" value="GLY_RADICAL_2"/>
    <property type="match status" value="1"/>
</dbReference>
<dbReference type="FunFam" id="3.20.70.20:FF:000003">
    <property type="entry name" value="Formate acetyltransferase"/>
    <property type="match status" value="1"/>
</dbReference>
<dbReference type="RefSeq" id="WP_133542598.1">
    <property type="nucleotide sequence ID" value="NZ_SNYQ01000001.1"/>
</dbReference>
<protein>
    <recommendedName>
        <fullName evidence="12">Formate acetyltransferase</fullName>
        <ecNumber evidence="12">2.3.1.54</ecNumber>
    </recommendedName>
    <alternativeName>
        <fullName evidence="12">Pyruvate formate-lyase</fullName>
    </alternativeName>
</protein>
<keyword evidence="16" id="KW-1185">Reference proteome</keyword>
<evidence type="ECO:0000256" key="3">
    <source>
        <dbReference type="ARBA" id="ARBA00022490"/>
    </source>
</evidence>
<gene>
    <name evidence="15" type="ORF">EDC45_0211</name>
</gene>
<dbReference type="OrthoDB" id="9803969at2"/>
<feature type="domain" description="PFL" evidence="14">
    <location>
        <begin position="6"/>
        <end position="635"/>
    </location>
</feature>
<keyword evidence="3 12" id="KW-0963">Cytoplasm</keyword>
<comment type="subunit">
    <text evidence="12">Homodimer.</text>
</comment>
<dbReference type="SUPFAM" id="SSF51998">
    <property type="entry name" value="PFL-like glycyl radical enzymes"/>
    <property type="match status" value="1"/>
</dbReference>
<comment type="catalytic activity">
    <reaction evidence="8 12">
        <text>formate + acetyl-CoA = pyruvate + CoA</text>
        <dbReference type="Rhea" id="RHEA:11844"/>
        <dbReference type="ChEBI" id="CHEBI:15361"/>
        <dbReference type="ChEBI" id="CHEBI:15740"/>
        <dbReference type="ChEBI" id="CHEBI:57287"/>
        <dbReference type="ChEBI" id="CHEBI:57288"/>
        <dbReference type="EC" id="2.3.1.54"/>
    </reaction>
</comment>
<evidence type="ECO:0000256" key="12">
    <source>
        <dbReference type="RuleBase" id="RU368075"/>
    </source>
</evidence>
<sequence>MAQLTEAQQKAWEGFTAGSWQTEVNLRDFIQKNYTPYEGDESFLADATPATTELWNKVMEGIKVENKTHEPLDFDTDNPSTITSHKPGYINKDLEKIVGLQTDAPLKRAIIPFGGIKMVKGSCEVYGRKLDPQVEHIFTEYRKTHNQGVFDVYTPDILRCRKSGVLTGLPDAYGRGRIIGDYRRLAVYGADFLMADKKAQFASLQARLEAGEDLQMTIQLREEIAEQHRALGKIKEMAASYGYDVSNPATNAREAVQWTYFAYLAAVKSQNGAAMSFGRVSSFLDIYIERDLKNGKITEQEAQELIDHLVMKLRMVRFLRTPEYDQLFSGDPMWATETLAGMGLDGRTLVTKNSFRMLHTLYTMGPSPEPNLTILWSEQLPEAFKRFCAKVSIDTSSVQYENDDLMRPDFNNDDYAIACCVSPMVVGKQMQFFGARANLAKTMLYAINGGVDEKNGMQVGPKTDPIKDEYLNFDDVMNRMDHFMDWLATQYVTALNIIHFMHDKYSYEAALMAFHDRDVFRTMACGIAGLSVAADSLSAIKYAKVKPIRGDIKDKEGNVIAKDIAIDFEIEGEYPQFGNNDPRVDDLACDLVERFMKKIQTHKTYRNATPTQSVLTITSNVVYGKKTGNTPDGRRAGAPFGPGANPMHGRDQKGAVASLTSVAKLPFAYAKDGISYTFSIVPNALGKDYEAQKRNLAGLMDGYFHHEASVEGGQHLNVNVMNREMLLDAMENPEKYPQLTIRVSGYAVRFNSLTKEQQQDVITRTFTQSM</sequence>
<evidence type="ECO:0000256" key="11">
    <source>
        <dbReference type="PROSITE-ProRule" id="PRU00493"/>
    </source>
</evidence>
<dbReference type="InterPro" id="IPR019777">
    <property type="entry name" value="Form_AcTrfase_GR_CS"/>
</dbReference>
<comment type="similarity">
    <text evidence="2 12">Belongs to the glycyl radical enzyme (GRE) family. PFL subfamily.</text>
</comment>
<keyword evidence="12" id="KW-0313">Glucose metabolism</keyword>
<evidence type="ECO:0000256" key="8">
    <source>
        <dbReference type="ARBA" id="ARBA00049029"/>
    </source>
</evidence>
<dbReference type="NCBIfam" id="TIGR01255">
    <property type="entry name" value="pyr_form_ly_1"/>
    <property type="match status" value="1"/>
</dbReference>
<evidence type="ECO:0000313" key="15">
    <source>
        <dbReference type="EMBL" id="TDQ59561.1"/>
    </source>
</evidence>
<dbReference type="PANTHER" id="PTHR30191">
    <property type="entry name" value="FORMATE ACETYLTRANSFERASE"/>
    <property type="match status" value="1"/>
</dbReference>
<keyword evidence="4 12" id="KW-0808">Transferase</keyword>
<dbReference type="PROSITE" id="PS51554">
    <property type="entry name" value="PFL"/>
    <property type="match status" value="1"/>
</dbReference>
<evidence type="ECO:0000256" key="9">
    <source>
        <dbReference type="PIRSR" id="PIRSR000379-1"/>
    </source>
</evidence>
<dbReference type="PIRSF" id="PIRSF000379">
    <property type="entry name" value="For_Ac_trans_1"/>
    <property type="match status" value="1"/>
</dbReference>
<dbReference type="InterPro" id="IPR004184">
    <property type="entry name" value="PFL_dom"/>
</dbReference>
<evidence type="ECO:0000256" key="7">
    <source>
        <dbReference type="ARBA" id="ARBA00023315"/>
    </source>
</evidence>
<keyword evidence="5 10" id="KW-0556">Organic radical</keyword>
<dbReference type="Gene3D" id="3.20.70.20">
    <property type="match status" value="1"/>
</dbReference>
<dbReference type="Proteomes" id="UP000295657">
    <property type="component" value="Unassembled WGS sequence"/>
</dbReference>
<evidence type="ECO:0000259" key="13">
    <source>
        <dbReference type="PROSITE" id="PS51149"/>
    </source>
</evidence>
<dbReference type="CDD" id="cd01678">
    <property type="entry name" value="PFL1"/>
    <property type="match status" value="1"/>
</dbReference>
<proteinExistence type="inferred from homology"/>
<dbReference type="InterPro" id="IPR050244">
    <property type="entry name" value="Auton_GlycylRad_Cofactor"/>
</dbReference>
<name>A0A4R6VFM3_9PAST</name>
<dbReference type="PROSITE" id="PS00850">
    <property type="entry name" value="GLY_RADICAL_1"/>
    <property type="match status" value="1"/>
</dbReference>
<evidence type="ECO:0000256" key="5">
    <source>
        <dbReference type="ARBA" id="ARBA00022818"/>
    </source>
</evidence>
<comment type="subcellular location">
    <subcellularLocation>
        <location evidence="1 12">Cytoplasm</location>
    </subcellularLocation>
</comment>
<evidence type="ECO:0000259" key="14">
    <source>
        <dbReference type="PROSITE" id="PS51554"/>
    </source>
</evidence>
<evidence type="ECO:0000256" key="10">
    <source>
        <dbReference type="PIRSR" id="PIRSR000379-2"/>
    </source>
</evidence>
<keyword evidence="7 12" id="KW-0012">Acyltransferase</keyword>
<evidence type="ECO:0000256" key="1">
    <source>
        <dbReference type="ARBA" id="ARBA00004496"/>
    </source>
</evidence>
<organism evidence="15 16">
    <name type="scientific">Mesocricetibacter intestinalis</name>
    <dbReference type="NCBI Taxonomy" id="1521930"/>
    <lineage>
        <taxon>Bacteria</taxon>
        <taxon>Pseudomonadati</taxon>
        <taxon>Pseudomonadota</taxon>
        <taxon>Gammaproteobacteria</taxon>
        <taxon>Pasteurellales</taxon>
        <taxon>Pasteurellaceae</taxon>
        <taxon>Mesocricetibacter</taxon>
    </lineage>
</organism>
<dbReference type="InterPro" id="IPR001150">
    <property type="entry name" value="Gly_radical"/>
</dbReference>
<feature type="domain" description="Glycine radical" evidence="13">
    <location>
        <begin position="642"/>
        <end position="770"/>
    </location>
</feature>
<dbReference type="InterPro" id="IPR005949">
    <property type="entry name" value="Form_AcTrfase"/>
</dbReference>
<evidence type="ECO:0000256" key="2">
    <source>
        <dbReference type="ARBA" id="ARBA00008375"/>
    </source>
</evidence>
<dbReference type="Pfam" id="PF02901">
    <property type="entry name" value="PFL-like"/>
    <property type="match status" value="1"/>
</dbReference>
<dbReference type="PANTHER" id="PTHR30191:SF0">
    <property type="entry name" value="FORMATE ACETYLTRANSFERASE 1"/>
    <property type="match status" value="1"/>
</dbReference>